<dbReference type="InterPro" id="IPR036412">
    <property type="entry name" value="HAD-like_sf"/>
</dbReference>
<dbReference type="Gene3D" id="3.40.50.1000">
    <property type="entry name" value="HAD superfamily/HAD-like"/>
    <property type="match status" value="1"/>
</dbReference>
<evidence type="ECO:0000256" key="8">
    <source>
        <dbReference type="ARBA" id="ARBA00023299"/>
    </source>
</evidence>
<comment type="catalytic activity">
    <reaction evidence="9">
        <text>O-phospho-L-serine + H2O = L-serine + phosphate</text>
        <dbReference type="Rhea" id="RHEA:21208"/>
        <dbReference type="ChEBI" id="CHEBI:15377"/>
        <dbReference type="ChEBI" id="CHEBI:33384"/>
        <dbReference type="ChEBI" id="CHEBI:43474"/>
        <dbReference type="ChEBI" id="CHEBI:57524"/>
        <dbReference type="EC" id="3.1.3.3"/>
    </reaction>
</comment>
<dbReference type="OrthoDB" id="6398227at2"/>
<keyword evidence="4" id="KW-0028">Amino-acid biosynthesis</keyword>
<evidence type="ECO:0000256" key="5">
    <source>
        <dbReference type="ARBA" id="ARBA00022723"/>
    </source>
</evidence>
<dbReference type="InterPro" id="IPR023214">
    <property type="entry name" value="HAD_sf"/>
</dbReference>
<proteinExistence type="predicted"/>
<keyword evidence="7" id="KW-0460">Magnesium</keyword>
<dbReference type="PANTHER" id="PTHR43344:SF2">
    <property type="entry name" value="PHOSPHOSERINE PHOSPHATASE"/>
    <property type="match status" value="1"/>
</dbReference>
<evidence type="ECO:0000313" key="12">
    <source>
        <dbReference type="Proteomes" id="UP000288789"/>
    </source>
</evidence>
<dbReference type="GO" id="GO:0000287">
    <property type="term" value="F:magnesium ion binding"/>
    <property type="evidence" value="ECO:0007669"/>
    <property type="project" value="TreeGrafter"/>
</dbReference>
<comment type="cofactor">
    <cofactor evidence="1">
        <name>Mg(2+)</name>
        <dbReference type="ChEBI" id="CHEBI:18420"/>
    </cofactor>
</comment>
<evidence type="ECO:0000256" key="1">
    <source>
        <dbReference type="ARBA" id="ARBA00001946"/>
    </source>
</evidence>
<gene>
    <name evidence="11" type="ORF">EGC76_11740</name>
</gene>
<reference evidence="11 12" key="1">
    <citation type="submission" date="2018-12" db="EMBL/GenBank/DDBJ databases">
        <authorList>
            <person name="Li A."/>
            <person name="Zhang M."/>
            <person name="Zhu H."/>
        </authorList>
    </citation>
    <scope>NUCLEOTIDE SEQUENCE [LARGE SCALE GENOMIC DNA]</scope>
    <source>
        <strain evidence="11 12">R04H25</strain>
    </source>
</reference>
<dbReference type="Proteomes" id="UP000288789">
    <property type="component" value="Unassembled WGS sequence"/>
</dbReference>
<keyword evidence="12" id="KW-1185">Reference proteome</keyword>
<dbReference type="EMBL" id="RSFE01000016">
    <property type="protein sequence ID" value="RWU07970.1"/>
    <property type="molecule type" value="Genomic_DNA"/>
</dbReference>
<protein>
    <recommendedName>
        <fullName evidence="3">phosphoserine phosphatase</fullName>
        <ecNumber evidence="3">3.1.3.3</ecNumber>
    </recommendedName>
</protein>
<dbReference type="RefSeq" id="WP_128353193.1">
    <property type="nucleotide sequence ID" value="NZ_RSFE01000016.1"/>
</dbReference>
<evidence type="ECO:0000256" key="10">
    <source>
        <dbReference type="ARBA" id="ARBA00048523"/>
    </source>
</evidence>
<evidence type="ECO:0000256" key="4">
    <source>
        <dbReference type="ARBA" id="ARBA00022605"/>
    </source>
</evidence>
<dbReference type="SUPFAM" id="SSF56784">
    <property type="entry name" value="HAD-like"/>
    <property type="match status" value="1"/>
</dbReference>
<dbReference type="GO" id="GO:0005737">
    <property type="term" value="C:cytoplasm"/>
    <property type="evidence" value="ECO:0007669"/>
    <property type="project" value="TreeGrafter"/>
</dbReference>
<evidence type="ECO:0000256" key="7">
    <source>
        <dbReference type="ARBA" id="ARBA00022842"/>
    </source>
</evidence>
<dbReference type="NCBIfam" id="TIGR01488">
    <property type="entry name" value="HAD-SF-IB"/>
    <property type="match status" value="1"/>
</dbReference>
<keyword evidence="8" id="KW-0718">Serine biosynthesis</keyword>
<dbReference type="AlphaFoldDB" id="A0A443YVK9"/>
<evidence type="ECO:0000256" key="6">
    <source>
        <dbReference type="ARBA" id="ARBA00022801"/>
    </source>
</evidence>
<name>A0A443YVK9_9GAMM</name>
<dbReference type="InterPro" id="IPR050582">
    <property type="entry name" value="HAD-like_SerB"/>
</dbReference>
<sequence>MKIPRIWFFDMEGTILRKDHELDNGKVAPSAWTVLAKKLGEDCYREEEATKDKWLRGEYKGYLDWMKETVLIHKKYGLTKDHLNQLVDNAEFHDGVDELFSWLREHGVITALITGGFKALADKVQRRLKIDHALSGCEYFFDDAGKIEFFNLLPADHEGKLSFMNQVLFEHGLSADDCVFIGDGKNDVFLAEKSKISIAFNAQDELVRMATFSLTHERGKENLRDIINFFR</sequence>
<evidence type="ECO:0000256" key="9">
    <source>
        <dbReference type="ARBA" id="ARBA00048138"/>
    </source>
</evidence>
<evidence type="ECO:0000256" key="2">
    <source>
        <dbReference type="ARBA" id="ARBA00005135"/>
    </source>
</evidence>
<evidence type="ECO:0000256" key="3">
    <source>
        <dbReference type="ARBA" id="ARBA00012640"/>
    </source>
</evidence>
<organism evidence="11 12">
    <name type="scientific">Pseudidiomarina gelatinasegens</name>
    <dbReference type="NCBI Taxonomy" id="2487740"/>
    <lineage>
        <taxon>Bacteria</taxon>
        <taxon>Pseudomonadati</taxon>
        <taxon>Pseudomonadota</taxon>
        <taxon>Gammaproteobacteria</taxon>
        <taxon>Alteromonadales</taxon>
        <taxon>Idiomarinaceae</taxon>
        <taxon>Pseudidiomarina</taxon>
    </lineage>
</organism>
<dbReference type="PANTHER" id="PTHR43344">
    <property type="entry name" value="PHOSPHOSERINE PHOSPHATASE"/>
    <property type="match status" value="1"/>
</dbReference>
<dbReference type="GO" id="GO:0036424">
    <property type="term" value="F:L-phosphoserine phosphatase activity"/>
    <property type="evidence" value="ECO:0007669"/>
    <property type="project" value="TreeGrafter"/>
</dbReference>
<dbReference type="EC" id="3.1.3.3" evidence="3"/>
<dbReference type="Pfam" id="PF00702">
    <property type="entry name" value="Hydrolase"/>
    <property type="match status" value="1"/>
</dbReference>
<dbReference type="GO" id="GO:0006564">
    <property type="term" value="P:L-serine biosynthetic process"/>
    <property type="evidence" value="ECO:0007669"/>
    <property type="project" value="UniProtKB-KW"/>
</dbReference>
<comment type="catalytic activity">
    <reaction evidence="10">
        <text>O-phospho-D-serine + H2O = D-serine + phosphate</text>
        <dbReference type="Rhea" id="RHEA:24873"/>
        <dbReference type="ChEBI" id="CHEBI:15377"/>
        <dbReference type="ChEBI" id="CHEBI:35247"/>
        <dbReference type="ChEBI" id="CHEBI:43474"/>
        <dbReference type="ChEBI" id="CHEBI:58680"/>
        <dbReference type="EC" id="3.1.3.3"/>
    </reaction>
</comment>
<comment type="pathway">
    <text evidence="2">Amino-acid biosynthesis; L-serine biosynthesis; L-serine from 3-phospho-D-glycerate: step 3/3.</text>
</comment>
<keyword evidence="5" id="KW-0479">Metal-binding</keyword>
<comment type="caution">
    <text evidence="11">The sequence shown here is derived from an EMBL/GenBank/DDBJ whole genome shotgun (WGS) entry which is preliminary data.</text>
</comment>
<accession>A0A443YVK9</accession>
<evidence type="ECO:0000313" key="11">
    <source>
        <dbReference type="EMBL" id="RWU07970.1"/>
    </source>
</evidence>
<keyword evidence="6 11" id="KW-0378">Hydrolase</keyword>